<evidence type="ECO:0000313" key="3">
    <source>
        <dbReference type="EMBL" id="ARJ57346.1"/>
    </source>
</evidence>
<dbReference type="InterPro" id="IPR015946">
    <property type="entry name" value="KH_dom-like_a/b"/>
</dbReference>
<dbReference type="OrthoDB" id="5339518at2"/>
<evidence type="ECO:0000313" key="4">
    <source>
        <dbReference type="Proteomes" id="UP000192902"/>
    </source>
</evidence>
<organism evidence="3 4">
    <name type="scientific">Campylobacter cuniculorum DSM 23162 = LMG 24588</name>
    <dbReference type="NCBI Taxonomy" id="1121267"/>
    <lineage>
        <taxon>Bacteria</taxon>
        <taxon>Pseudomonadati</taxon>
        <taxon>Campylobacterota</taxon>
        <taxon>Epsilonproteobacteria</taxon>
        <taxon>Campylobacterales</taxon>
        <taxon>Campylobacteraceae</taxon>
        <taxon>Campylobacter</taxon>
    </lineage>
</organism>
<dbReference type="Proteomes" id="UP000192902">
    <property type="component" value="Chromosome"/>
</dbReference>
<dbReference type="NCBIfam" id="TIGR00082">
    <property type="entry name" value="rbfA"/>
    <property type="match status" value="1"/>
</dbReference>
<dbReference type="InterPro" id="IPR023799">
    <property type="entry name" value="RbfA_dom_sf"/>
</dbReference>
<evidence type="ECO:0000256" key="1">
    <source>
        <dbReference type="ARBA" id="ARBA00022517"/>
    </source>
</evidence>
<comment type="similarity">
    <text evidence="2">Belongs to the RbfA family.</text>
</comment>
<keyword evidence="2" id="KW-0963">Cytoplasm</keyword>
<protein>
    <recommendedName>
        <fullName evidence="2">Ribosome-binding factor A</fullName>
    </recommendedName>
</protein>
<comment type="subunit">
    <text evidence="2">Monomer. Binds 30S ribosomal subunits, but not 50S ribosomal subunits or 70S ribosomes.</text>
</comment>
<reference evidence="3 4" key="1">
    <citation type="submission" date="2017-04" db="EMBL/GenBank/DDBJ databases">
        <title>Complete genome sequence of the Campylobacter cuniculorum type strain LMG24588.</title>
        <authorList>
            <person name="Miller W.G."/>
            <person name="Yee E."/>
            <person name="Revez J."/>
            <person name="Bono J.L."/>
            <person name="Rossi M."/>
        </authorList>
    </citation>
    <scope>NUCLEOTIDE SEQUENCE [LARGE SCALE GENOMIC DNA]</scope>
    <source>
        <strain evidence="3 4">LMG 24588</strain>
    </source>
</reference>
<keyword evidence="1 2" id="KW-0690">Ribosome biogenesis</keyword>
<gene>
    <name evidence="2 3" type="primary">rbfA</name>
    <name evidence="3" type="ORF">CCUN_1776</name>
</gene>
<dbReference type="KEGG" id="ccun:CCUN_1776"/>
<proteinExistence type="inferred from homology"/>
<dbReference type="Gene3D" id="3.30.300.20">
    <property type="match status" value="1"/>
</dbReference>
<dbReference type="RefSeq" id="WP_027305301.1">
    <property type="nucleotide sequence ID" value="NZ_CP020867.1"/>
</dbReference>
<dbReference type="eggNOG" id="COG0858">
    <property type="taxonomic scope" value="Bacteria"/>
</dbReference>
<dbReference type="InterPro" id="IPR020053">
    <property type="entry name" value="Ribosome-bd_factorA_CS"/>
</dbReference>
<sequence length="120" mass="14484">MNPSELKKLRTESVLRELIPRALAHLDDELLKNLCVVDVECRKGRYDAFVYIDKMSFDAKEQEQILTHLKKATKILQNYCMSEQGWYKSPYLHFKFDDRLEYQNRMDFLFEKIKKDRNES</sequence>
<accession>A0A1W6BZ26</accession>
<dbReference type="HAMAP" id="MF_00003">
    <property type="entry name" value="RbfA"/>
    <property type="match status" value="1"/>
</dbReference>
<evidence type="ECO:0000256" key="2">
    <source>
        <dbReference type="HAMAP-Rule" id="MF_00003"/>
    </source>
</evidence>
<comment type="subcellular location">
    <subcellularLocation>
        <location evidence="2">Cytoplasm</location>
    </subcellularLocation>
</comment>
<name>A0A1W6BZ26_9BACT</name>
<dbReference type="STRING" id="1121267.CCUN_1776"/>
<dbReference type="EMBL" id="CP020867">
    <property type="protein sequence ID" value="ARJ57346.1"/>
    <property type="molecule type" value="Genomic_DNA"/>
</dbReference>
<dbReference type="NCBIfam" id="NF001806">
    <property type="entry name" value="PRK00521.3-4"/>
    <property type="match status" value="1"/>
</dbReference>
<comment type="function">
    <text evidence="2">One of several proteins that assist in the late maturation steps of the functional core of the 30S ribosomal subunit. Associates with free 30S ribosomal subunits (but not with 30S subunits that are part of 70S ribosomes or polysomes). Required for efficient processing of 16S rRNA. May interact with the 5'-terminal helix region of 16S rRNA.</text>
</comment>
<dbReference type="PROSITE" id="PS01319">
    <property type="entry name" value="RBFA"/>
    <property type="match status" value="1"/>
</dbReference>
<dbReference type="Pfam" id="PF02033">
    <property type="entry name" value="RBFA"/>
    <property type="match status" value="1"/>
</dbReference>
<dbReference type="GO" id="GO:0030490">
    <property type="term" value="P:maturation of SSU-rRNA"/>
    <property type="evidence" value="ECO:0007669"/>
    <property type="project" value="UniProtKB-UniRule"/>
</dbReference>
<dbReference type="InterPro" id="IPR000238">
    <property type="entry name" value="RbfA"/>
</dbReference>
<dbReference type="AlphaFoldDB" id="A0A1W6BZ26"/>
<dbReference type="SUPFAM" id="SSF89919">
    <property type="entry name" value="Ribosome-binding factor A, RbfA"/>
    <property type="match status" value="1"/>
</dbReference>
<dbReference type="GO" id="GO:0005737">
    <property type="term" value="C:cytoplasm"/>
    <property type="evidence" value="ECO:0007669"/>
    <property type="project" value="UniProtKB-SubCell"/>
</dbReference>